<evidence type="ECO:0000313" key="2">
    <source>
        <dbReference type="EMBL" id="KAL1231924.1"/>
    </source>
</evidence>
<protein>
    <submittedName>
        <fullName evidence="2">Erythrocytic,Spectrin alpha chain</fullName>
    </submittedName>
</protein>
<name>A0ABR3K913_TRISP</name>
<comment type="caution">
    <text evidence="2">The sequence shown here is derived from an EMBL/GenBank/DDBJ whole genome shotgun (WGS) entry which is preliminary data.</text>
</comment>
<sequence>MPDNPCPDADPAGQPAPPVNGDGLGGANEAFPLPDASLCYSYESQRFKESSRCSSVLRCSEVCLCIIWSGAVQLVCVMQSLHCVVFKTTWSSEPVSEKVRFQMFVILRNPRSTDRSLWVIQINYDLDQLCMKNAAADRIEDQLFSTEKVYRRVCILQKEITPGEWTMGRLSDHIDCHLDSLTEIEKDRTATRLRWDNLGKADEKLPSDLTAFQRFISEQAEEMTESHGAGRNGSETAARSGYSTFRVFEIAQPGQAVPVSAQDGPMPNKVYSEQLCDADDAQQLALSSSLRSSSMSSAVF</sequence>
<proteinExistence type="predicted"/>
<reference evidence="2 3" key="1">
    <citation type="submission" date="2024-07" db="EMBL/GenBank/DDBJ databases">
        <title>Enhanced genomic and transcriptomic resources for Trichinella pseudospiralis and T. spiralis underpin the discovery of pronounced molecular differences between stages and species.</title>
        <authorList>
            <person name="Pasi K.K."/>
            <person name="La Rosa G."/>
            <person name="Gomez-Morales M.A."/>
            <person name="Tosini F."/>
            <person name="Sumanam S."/>
            <person name="Young N.D."/>
            <person name="Chang B.C."/>
            <person name="Robin G.B."/>
        </authorList>
    </citation>
    <scope>NUCLEOTIDE SEQUENCE [LARGE SCALE GENOMIC DNA]</scope>
    <source>
        <strain evidence="2">ISS534</strain>
    </source>
</reference>
<keyword evidence="3" id="KW-1185">Reference proteome</keyword>
<feature type="region of interest" description="Disordered" evidence="1">
    <location>
        <begin position="1"/>
        <end position="24"/>
    </location>
</feature>
<accession>A0ABR3K913</accession>
<evidence type="ECO:0000313" key="3">
    <source>
        <dbReference type="Proteomes" id="UP001558632"/>
    </source>
</evidence>
<gene>
    <name evidence="2" type="ORF">TSPI_04806</name>
</gene>
<dbReference type="EMBL" id="JBEUSY010000452">
    <property type="protein sequence ID" value="KAL1231924.1"/>
    <property type="molecule type" value="Genomic_DNA"/>
</dbReference>
<feature type="compositionally biased region" description="Low complexity" evidence="1">
    <location>
        <begin position="1"/>
        <end position="13"/>
    </location>
</feature>
<organism evidence="2 3">
    <name type="scientific">Trichinella spiralis</name>
    <name type="common">Trichina worm</name>
    <dbReference type="NCBI Taxonomy" id="6334"/>
    <lineage>
        <taxon>Eukaryota</taxon>
        <taxon>Metazoa</taxon>
        <taxon>Ecdysozoa</taxon>
        <taxon>Nematoda</taxon>
        <taxon>Enoplea</taxon>
        <taxon>Dorylaimia</taxon>
        <taxon>Trichinellida</taxon>
        <taxon>Trichinellidae</taxon>
        <taxon>Trichinella</taxon>
    </lineage>
</organism>
<evidence type="ECO:0000256" key="1">
    <source>
        <dbReference type="SAM" id="MobiDB-lite"/>
    </source>
</evidence>
<dbReference type="Proteomes" id="UP001558632">
    <property type="component" value="Unassembled WGS sequence"/>
</dbReference>